<organism evidence="11">
    <name type="scientific">Tetraselmis sp. GSL018</name>
    <dbReference type="NCBI Taxonomy" id="582737"/>
    <lineage>
        <taxon>Eukaryota</taxon>
        <taxon>Viridiplantae</taxon>
        <taxon>Chlorophyta</taxon>
        <taxon>core chlorophytes</taxon>
        <taxon>Chlorodendrophyceae</taxon>
        <taxon>Chlorodendrales</taxon>
        <taxon>Chlorodendraceae</taxon>
        <taxon>Tetraselmis</taxon>
    </lineage>
</organism>
<evidence type="ECO:0000256" key="1">
    <source>
        <dbReference type="ARBA" id="ARBA00004323"/>
    </source>
</evidence>
<dbReference type="InterPro" id="IPR038578">
    <property type="entry name" value="GT29-like_sf"/>
</dbReference>
<evidence type="ECO:0000256" key="8">
    <source>
        <dbReference type="ARBA" id="ARBA00023034"/>
    </source>
</evidence>
<protein>
    <submittedName>
        <fullName evidence="11">Cmp-n-acetylneuraminate-beta-galactosamide-alpha--sialyltransferase 1</fullName>
    </submittedName>
</protein>
<evidence type="ECO:0000256" key="3">
    <source>
        <dbReference type="ARBA" id="ARBA00022676"/>
    </source>
</evidence>
<keyword evidence="6" id="KW-0735">Signal-anchor</keyword>
<evidence type="ECO:0000256" key="6">
    <source>
        <dbReference type="ARBA" id="ARBA00022968"/>
    </source>
</evidence>
<dbReference type="Gene3D" id="3.90.1480.20">
    <property type="entry name" value="Glycosyl transferase family 29"/>
    <property type="match status" value="1"/>
</dbReference>
<gene>
    <name evidence="11" type="ORF">TSPGSL018_16074</name>
</gene>
<dbReference type="GO" id="GO:0008373">
    <property type="term" value="F:sialyltransferase activity"/>
    <property type="evidence" value="ECO:0007669"/>
    <property type="project" value="InterPro"/>
</dbReference>
<accession>A0A061R3Z3</accession>
<dbReference type="CDD" id="cd19952">
    <property type="entry name" value="GT29"/>
    <property type="match status" value="1"/>
</dbReference>
<dbReference type="EMBL" id="GBEZ01021316">
    <property type="protein sequence ID" value="JAC65425.1"/>
    <property type="molecule type" value="Transcribed_RNA"/>
</dbReference>
<evidence type="ECO:0000256" key="4">
    <source>
        <dbReference type="ARBA" id="ARBA00022679"/>
    </source>
</evidence>
<evidence type="ECO:0000256" key="2">
    <source>
        <dbReference type="ARBA" id="ARBA00006003"/>
    </source>
</evidence>
<reference evidence="11" key="1">
    <citation type="submission" date="2014-05" db="EMBL/GenBank/DDBJ databases">
        <title>The transcriptome of the halophilic microalga Tetraselmis sp. GSL018 isolated from the Great Salt Lake, Utah.</title>
        <authorList>
            <person name="Jinkerson R.E."/>
            <person name="D'Adamo S."/>
            <person name="Posewitz M.C."/>
        </authorList>
    </citation>
    <scope>NUCLEOTIDE SEQUENCE</scope>
    <source>
        <strain evidence="11">GSL018</strain>
    </source>
</reference>
<evidence type="ECO:0000256" key="7">
    <source>
        <dbReference type="ARBA" id="ARBA00022989"/>
    </source>
</evidence>
<comment type="subcellular location">
    <subcellularLocation>
        <location evidence="1">Golgi apparatus membrane</location>
        <topology evidence="1">Single-pass type II membrane protein</topology>
    </subcellularLocation>
</comment>
<dbReference type="Pfam" id="PF00777">
    <property type="entry name" value="Glyco_transf_29"/>
    <property type="match status" value="1"/>
</dbReference>
<keyword evidence="10" id="KW-0325">Glycoprotein</keyword>
<evidence type="ECO:0000256" key="10">
    <source>
        <dbReference type="ARBA" id="ARBA00023180"/>
    </source>
</evidence>
<comment type="similarity">
    <text evidence="2">Belongs to the glycosyltransferase 29 family.</text>
</comment>
<keyword evidence="4 11" id="KW-0808">Transferase</keyword>
<sequence>MFPEKKSICVILLLCFGLGLMFSVGLIAQGWSEMCTTDAKKTALDTGGKSVEVMQRKQKRTFFSSITYRRHFHPCACVNSVHEATVSKGLARLRTVCNQSSWGKGDVKDARKAVSTVCAWKQQLEQVRRSLNCERKRAEPGFSGDNASALTQAECPVEEDGGYAPRSEDPEELLASIRRQLAVAEVLPAFASLSQIRDLLWAPGNTSELFYTRENMWRLRKNHPDPFTLNTARHLPPKLPRLKLPSCAIVGNSGTLLQHRPLQGKHIDTASVVIRVNQGPATKTYKKFVGNNTHVRVLNRKWTELFATKYSSLLRRHDAGKMILASRAQTKYFEKLAEEISRNGTTKMLLLTNHNIVGYGLRLLRAFRNGVEEGLGVEFQGGDSPSSGFLAILLMLQLCTKPRIYGFSFGESSKQTRRYHYFNHFNDRSRNSAYRGHTYKNEGLLLKALHVQGIACIEPAPEGLGSCGGRLRRRLAKEGFPTAPQWAEGGTGLAQLVAEAAEETKPRHRKGRPLPTT</sequence>
<dbReference type="InterPro" id="IPR001675">
    <property type="entry name" value="Glyco_trans_29"/>
</dbReference>
<keyword evidence="9" id="KW-0472">Membrane</keyword>
<keyword evidence="7" id="KW-1133">Transmembrane helix</keyword>
<dbReference type="PANTHER" id="PTHR11987:SF36">
    <property type="entry name" value="SIA-ALPHA-2,3-GAL-BETA-1,4-GLCNAC-R:ALPHA 2,8-SIALYLTRANSFERASE"/>
    <property type="match status" value="1"/>
</dbReference>
<evidence type="ECO:0000256" key="9">
    <source>
        <dbReference type="ARBA" id="ARBA00023136"/>
    </source>
</evidence>
<dbReference type="GO" id="GO:0000139">
    <property type="term" value="C:Golgi membrane"/>
    <property type="evidence" value="ECO:0007669"/>
    <property type="project" value="UniProtKB-SubCell"/>
</dbReference>
<evidence type="ECO:0000256" key="5">
    <source>
        <dbReference type="ARBA" id="ARBA00022692"/>
    </source>
</evidence>
<proteinExistence type="inferred from homology"/>
<keyword evidence="5" id="KW-0812">Transmembrane</keyword>
<dbReference type="PANTHER" id="PTHR11987">
    <property type="entry name" value="ALPHA-2,8-SIALYLTRANSFERASE"/>
    <property type="match status" value="1"/>
</dbReference>
<keyword evidence="8" id="KW-0333">Golgi apparatus</keyword>
<dbReference type="InterPro" id="IPR050943">
    <property type="entry name" value="Glycosyltr_29_Sialyltrsf"/>
</dbReference>
<evidence type="ECO:0000313" key="11">
    <source>
        <dbReference type="EMBL" id="JAC65425.1"/>
    </source>
</evidence>
<name>A0A061R3Z3_9CHLO</name>
<dbReference type="AlphaFoldDB" id="A0A061R3Z3"/>
<keyword evidence="3 11" id="KW-0328">Glycosyltransferase</keyword>